<feature type="region of interest" description="Disordered" evidence="1">
    <location>
        <begin position="1"/>
        <end position="67"/>
    </location>
</feature>
<dbReference type="AlphaFoldDB" id="A0A814IY96"/>
<reference evidence="2" key="1">
    <citation type="submission" date="2021-02" db="EMBL/GenBank/DDBJ databases">
        <authorList>
            <person name="Nowell W R."/>
        </authorList>
    </citation>
    <scope>NUCLEOTIDE SEQUENCE</scope>
</reference>
<comment type="caution">
    <text evidence="2">The sequence shown here is derived from an EMBL/GenBank/DDBJ whole genome shotgun (WGS) entry which is preliminary data.</text>
</comment>
<dbReference type="EMBL" id="CAJNOU010000545">
    <property type="protein sequence ID" value="CAF1028003.1"/>
    <property type="molecule type" value="Genomic_DNA"/>
</dbReference>
<proteinExistence type="predicted"/>
<accession>A0A814IY96</accession>
<evidence type="ECO:0000256" key="1">
    <source>
        <dbReference type="SAM" id="MobiDB-lite"/>
    </source>
</evidence>
<dbReference type="Proteomes" id="UP000663889">
    <property type="component" value="Unassembled WGS sequence"/>
</dbReference>
<protein>
    <submittedName>
        <fullName evidence="2">Uncharacterized protein</fullName>
    </submittedName>
</protein>
<evidence type="ECO:0000313" key="5">
    <source>
        <dbReference type="Proteomes" id="UP000663889"/>
    </source>
</evidence>
<dbReference type="EMBL" id="CAJOBE010007830">
    <property type="protein sequence ID" value="CAF4046988.1"/>
    <property type="molecule type" value="Genomic_DNA"/>
</dbReference>
<gene>
    <name evidence="4" type="ORF">FNK824_LOCUS28497</name>
    <name evidence="3" type="ORF">OTI717_LOCUS13143</name>
    <name evidence="2" type="ORF">SEV965_LOCUS12155</name>
</gene>
<feature type="compositionally biased region" description="Basic and acidic residues" evidence="1">
    <location>
        <begin position="9"/>
        <end position="67"/>
    </location>
</feature>
<sequence>MDALKAGAHKVEEAVHGKKADEHLEKASDPSKAPSDRIDHAHAAAKSECKANEHGCKADCKANEHKH</sequence>
<evidence type="ECO:0000313" key="3">
    <source>
        <dbReference type="EMBL" id="CAF3710422.1"/>
    </source>
</evidence>
<name>A0A814IY96_9BILA</name>
<evidence type="ECO:0000313" key="2">
    <source>
        <dbReference type="EMBL" id="CAF1028003.1"/>
    </source>
</evidence>
<dbReference type="Proteomes" id="UP000663823">
    <property type="component" value="Unassembled WGS sequence"/>
</dbReference>
<dbReference type="Proteomes" id="UP000663874">
    <property type="component" value="Unassembled WGS sequence"/>
</dbReference>
<organism evidence="2 5">
    <name type="scientific">Rotaria sordida</name>
    <dbReference type="NCBI Taxonomy" id="392033"/>
    <lineage>
        <taxon>Eukaryota</taxon>
        <taxon>Metazoa</taxon>
        <taxon>Spiralia</taxon>
        <taxon>Gnathifera</taxon>
        <taxon>Rotifera</taxon>
        <taxon>Eurotatoria</taxon>
        <taxon>Bdelloidea</taxon>
        <taxon>Philodinida</taxon>
        <taxon>Philodinidae</taxon>
        <taxon>Rotaria</taxon>
    </lineage>
</organism>
<evidence type="ECO:0000313" key="4">
    <source>
        <dbReference type="EMBL" id="CAF4046988.1"/>
    </source>
</evidence>
<dbReference type="EMBL" id="CAJOAX010001376">
    <property type="protein sequence ID" value="CAF3710422.1"/>
    <property type="molecule type" value="Genomic_DNA"/>
</dbReference>